<dbReference type="PANTHER" id="PTHR46940:SF1">
    <property type="entry name" value="NKAP DOMAIN CONTAINING 1"/>
    <property type="match status" value="1"/>
</dbReference>
<evidence type="ECO:0000313" key="3">
    <source>
        <dbReference type="Proteomes" id="UP001283361"/>
    </source>
</evidence>
<feature type="region of interest" description="Disordered" evidence="1">
    <location>
        <begin position="146"/>
        <end position="182"/>
    </location>
</feature>
<comment type="caution">
    <text evidence="2">The sequence shown here is derived from an EMBL/GenBank/DDBJ whole genome shotgun (WGS) entry which is preliminary data.</text>
</comment>
<feature type="region of interest" description="Disordered" evidence="1">
    <location>
        <begin position="51"/>
        <end position="81"/>
    </location>
</feature>
<evidence type="ECO:0000313" key="2">
    <source>
        <dbReference type="EMBL" id="KAK3750539.1"/>
    </source>
</evidence>
<protein>
    <submittedName>
        <fullName evidence="2">Uncharacterized protein</fullName>
    </submittedName>
</protein>
<feature type="compositionally biased region" description="Basic and acidic residues" evidence="1">
    <location>
        <begin position="146"/>
        <end position="156"/>
    </location>
</feature>
<dbReference type="Proteomes" id="UP001283361">
    <property type="component" value="Unassembled WGS sequence"/>
</dbReference>
<dbReference type="PANTHER" id="PTHR46940">
    <property type="entry name" value="NKAP DOMAIN-CONTAINING 1"/>
    <property type="match status" value="1"/>
</dbReference>
<sequence>MGSHGLQLGPLPKRTGLGLQLGAKSLLRNMIRHTDTHNRLLEEAEMWQLHKRMKDGSSSPEDIDRRGGKGSGGLKEPKIENSFLYDDRRAVDSPTQSRYGQKRRAHMDEEGLGCILMKRGGELSGDQRGQSSSTYWQRQLFKAEENDSDRWGHGGFKELYPQDFASDRSEDEGKKEEAKKPKILKLLQQNGLECLASKEFIP</sequence>
<dbReference type="AlphaFoldDB" id="A0AAE0YLL1"/>
<keyword evidence="3" id="KW-1185">Reference proteome</keyword>
<dbReference type="EMBL" id="JAWDGP010005873">
    <property type="protein sequence ID" value="KAK3750539.1"/>
    <property type="molecule type" value="Genomic_DNA"/>
</dbReference>
<proteinExistence type="predicted"/>
<dbReference type="Pfam" id="PF15692">
    <property type="entry name" value="NKAP"/>
    <property type="match status" value="1"/>
</dbReference>
<reference evidence="2" key="1">
    <citation type="journal article" date="2023" name="G3 (Bethesda)">
        <title>A reference genome for the long-term kleptoplast-retaining sea slug Elysia crispata morphotype clarki.</title>
        <authorList>
            <person name="Eastman K.E."/>
            <person name="Pendleton A.L."/>
            <person name="Shaikh M.A."/>
            <person name="Suttiyut T."/>
            <person name="Ogas R."/>
            <person name="Tomko P."/>
            <person name="Gavelis G."/>
            <person name="Widhalm J.R."/>
            <person name="Wisecaver J.H."/>
        </authorList>
    </citation>
    <scope>NUCLEOTIDE SEQUENCE</scope>
    <source>
        <strain evidence="2">ECLA1</strain>
    </source>
</reference>
<feature type="region of interest" description="Disordered" evidence="1">
    <location>
        <begin position="86"/>
        <end position="105"/>
    </location>
</feature>
<gene>
    <name evidence="2" type="ORF">RRG08_013916</name>
</gene>
<name>A0AAE0YLL1_9GAST</name>
<organism evidence="2 3">
    <name type="scientific">Elysia crispata</name>
    <name type="common">lettuce slug</name>
    <dbReference type="NCBI Taxonomy" id="231223"/>
    <lineage>
        <taxon>Eukaryota</taxon>
        <taxon>Metazoa</taxon>
        <taxon>Spiralia</taxon>
        <taxon>Lophotrochozoa</taxon>
        <taxon>Mollusca</taxon>
        <taxon>Gastropoda</taxon>
        <taxon>Heterobranchia</taxon>
        <taxon>Euthyneura</taxon>
        <taxon>Panpulmonata</taxon>
        <taxon>Sacoglossa</taxon>
        <taxon>Placobranchoidea</taxon>
        <taxon>Plakobranchidae</taxon>
        <taxon>Elysia</taxon>
    </lineage>
</organism>
<feature type="compositionally biased region" description="Basic and acidic residues" evidence="1">
    <location>
        <begin position="165"/>
        <end position="180"/>
    </location>
</feature>
<accession>A0AAE0YLL1</accession>
<evidence type="ECO:0000256" key="1">
    <source>
        <dbReference type="SAM" id="MobiDB-lite"/>
    </source>
</evidence>
<dbReference type="InterPro" id="IPR043407">
    <property type="entry name" value="Nkap_D1"/>
</dbReference>